<evidence type="ECO:0000313" key="3">
    <source>
        <dbReference type="EMBL" id="SOC11565.1"/>
    </source>
</evidence>
<dbReference type="Proteomes" id="UP000219111">
    <property type="component" value="Unassembled WGS sequence"/>
</dbReference>
<reference evidence="4" key="1">
    <citation type="submission" date="2017-08" db="EMBL/GenBank/DDBJ databases">
        <authorList>
            <person name="Varghese N."/>
            <person name="Submissions S."/>
        </authorList>
    </citation>
    <scope>NUCLEOTIDE SEQUENCE [LARGE SCALE GENOMIC DNA]</scope>
    <source>
        <strain evidence="4">JA276</strain>
    </source>
</reference>
<dbReference type="InterPro" id="IPR029058">
    <property type="entry name" value="AB_hydrolase_fold"/>
</dbReference>
<accession>A0A285ST62</accession>
<sequence>MLDDGRHNLCQIGAGEVPLMLAHGYGCDQSVWRAVAPLLAPHYRVVLFDHAGCGQAAGDLYDRRRHATLRGYVEDLLALLDRLRLGPVRFVGHSVSSMIGALAAIERPDLFAALVMIGPSARYIDTEGYTGGFSRDTVEDLLDLLDSNFADWVKGFAPIATGNPDRPELASDFAQRLRRNDPEIASAFARATFFVDARAALPKLQVPTLILQSQDDPIAPDPAVEFVHRAIPGSRLMRLESHGHCPHLSHPDIVAEAILAGLAPAPEGVEPGGTKTGGADR</sequence>
<dbReference type="Pfam" id="PF12697">
    <property type="entry name" value="Abhydrolase_6"/>
    <property type="match status" value="1"/>
</dbReference>
<dbReference type="RefSeq" id="WP_097070468.1">
    <property type="nucleotide sequence ID" value="NZ_OBMT01000009.1"/>
</dbReference>
<proteinExistence type="inferred from homology"/>
<dbReference type="AlphaFoldDB" id="A0A285ST62"/>
<evidence type="ECO:0000256" key="1">
    <source>
        <dbReference type="ARBA" id="ARBA00008645"/>
    </source>
</evidence>
<gene>
    <name evidence="3" type="ORF">SAMN05877831_1093</name>
</gene>
<dbReference type="EMBL" id="OBMT01000009">
    <property type="protein sequence ID" value="SOC11565.1"/>
    <property type="molecule type" value="Genomic_DNA"/>
</dbReference>
<dbReference type="Gene3D" id="3.40.50.1820">
    <property type="entry name" value="alpha/beta hydrolase"/>
    <property type="match status" value="1"/>
</dbReference>
<comment type="similarity">
    <text evidence="1">Belongs to the AB hydrolase superfamily.</text>
</comment>
<organism evidence="3 4">
    <name type="scientific">Rhodobacter maris</name>
    <dbReference type="NCBI Taxonomy" id="446682"/>
    <lineage>
        <taxon>Bacteria</taxon>
        <taxon>Pseudomonadati</taxon>
        <taxon>Pseudomonadota</taxon>
        <taxon>Alphaproteobacteria</taxon>
        <taxon>Rhodobacterales</taxon>
        <taxon>Rhodobacter group</taxon>
        <taxon>Rhodobacter</taxon>
    </lineage>
</organism>
<name>A0A285ST62_9RHOB</name>
<dbReference type="PANTHER" id="PTHR43039">
    <property type="entry name" value="ESTERASE-RELATED"/>
    <property type="match status" value="1"/>
</dbReference>
<dbReference type="OrthoDB" id="8680283at2"/>
<feature type="domain" description="AB hydrolase-1" evidence="2">
    <location>
        <begin position="21"/>
        <end position="257"/>
    </location>
</feature>
<keyword evidence="4" id="KW-1185">Reference proteome</keyword>
<protein>
    <submittedName>
        <fullName evidence="3">Sigma-B regulation protein RsbQ</fullName>
    </submittedName>
</protein>
<dbReference type="SUPFAM" id="SSF53474">
    <property type="entry name" value="alpha/beta-Hydrolases"/>
    <property type="match status" value="1"/>
</dbReference>
<evidence type="ECO:0000313" key="4">
    <source>
        <dbReference type="Proteomes" id="UP000219111"/>
    </source>
</evidence>
<dbReference type="InterPro" id="IPR000073">
    <property type="entry name" value="AB_hydrolase_1"/>
</dbReference>
<evidence type="ECO:0000259" key="2">
    <source>
        <dbReference type="Pfam" id="PF12697"/>
    </source>
</evidence>